<dbReference type="KEGG" id="micc:AUP74_02318"/>
<proteinExistence type="predicted"/>
<sequence length="153" mass="17726">MKNENLRFYTVTRSDISNIYRQLENNGRNGSCAIFAFFPDIEDSKNHVELQYCIENDVVGLDWVLLGDIKTRDKEKFLSFSREKGFSVKAQEMNNIKYFRVSSGDLVGLMNGIISNMYGVSKDRKMELIAGRFEVVDLNYSAHELYSPYYMAQ</sequence>
<dbReference type="AlphaFoldDB" id="A0A1C9W985"/>
<keyword evidence="2" id="KW-1185">Reference proteome</keyword>
<organism evidence="1 2">
    <name type="scientific">Microbulbifer aggregans</name>
    <dbReference type="NCBI Taxonomy" id="1769779"/>
    <lineage>
        <taxon>Bacteria</taxon>
        <taxon>Pseudomonadati</taxon>
        <taxon>Pseudomonadota</taxon>
        <taxon>Gammaproteobacteria</taxon>
        <taxon>Cellvibrionales</taxon>
        <taxon>Microbulbiferaceae</taxon>
        <taxon>Microbulbifer</taxon>
    </lineage>
</organism>
<reference evidence="2" key="1">
    <citation type="submission" date="2016-01" db="EMBL/GenBank/DDBJ databases">
        <title>Complete genome sequence of Microbulbifer sp. CCB-MM1, a halophile isolated from Matang Mangrove Forest, Perak.</title>
        <authorList>
            <person name="Moh T.H."/>
            <person name="Dinesh B."/>
            <person name="Lau N.-S."/>
            <person name="Go F."/>
            <person name="Alexander Chong S.-C."/>
        </authorList>
    </citation>
    <scope>NUCLEOTIDE SEQUENCE [LARGE SCALE GENOMIC DNA]</scope>
    <source>
        <strain evidence="2">CCB-MM1</strain>
    </source>
</reference>
<accession>A0A1C9W985</accession>
<dbReference type="RefSeq" id="WP_145924386.1">
    <property type="nucleotide sequence ID" value="NZ_CP014143.1"/>
</dbReference>
<gene>
    <name evidence="1" type="ORF">AUP74_02318</name>
</gene>
<evidence type="ECO:0000313" key="1">
    <source>
        <dbReference type="EMBL" id="AOS97726.1"/>
    </source>
</evidence>
<evidence type="ECO:0000313" key="2">
    <source>
        <dbReference type="Proteomes" id="UP000095672"/>
    </source>
</evidence>
<dbReference type="Proteomes" id="UP000095672">
    <property type="component" value="Chromosome"/>
</dbReference>
<protein>
    <submittedName>
        <fullName evidence="1">Uncharacterized protein</fullName>
    </submittedName>
</protein>
<dbReference type="EMBL" id="CP014143">
    <property type="protein sequence ID" value="AOS97726.1"/>
    <property type="molecule type" value="Genomic_DNA"/>
</dbReference>
<name>A0A1C9W985_9GAMM</name>